<feature type="transmembrane region" description="Helical" evidence="7">
    <location>
        <begin position="284"/>
        <end position="305"/>
    </location>
</feature>
<proteinExistence type="predicted"/>
<dbReference type="GO" id="GO:0051536">
    <property type="term" value="F:iron-sulfur cluster binding"/>
    <property type="evidence" value="ECO:0007669"/>
    <property type="project" value="UniProtKB-KW"/>
</dbReference>
<dbReference type="EMBL" id="BLXZ01000006">
    <property type="protein sequence ID" value="GFO69405.1"/>
    <property type="molecule type" value="Genomic_DNA"/>
</dbReference>
<keyword evidence="2" id="KW-1003">Cell membrane</keyword>
<evidence type="ECO:0000256" key="6">
    <source>
        <dbReference type="ARBA" id="ARBA00023136"/>
    </source>
</evidence>
<comment type="subcellular location">
    <subcellularLocation>
        <location evidence="1">Cell membrane</location>
    </subcellularLocation>
</comment>
<gene>
    <name evidence="9" type="primary">yccM-1</name>
    <name evidence="9" type="ORF">GMLC_29840</name>
</gene>
<dbReference type="InterPro" id="IPR052378">
    <property type="entry name" value="NosR_regulator"/>
</dbReference>
<reference evidence="10" key="1">
    <citation type="submission" date="2020-06" db="EMBL/GenBank/DDBJ databases">
        <title>Draft genomic sequecing of Geomonas sp. Red745.</title>
        <authorList>
            <person name="Itoh H."/>
            <person name="Xu Z.X."/>
            <person name="Ushijima N."/>
            <person name="Masuda Y."/>
            <person name="Shiratori Y."/>
            <person name="Senoo K."/>
        </authorList>
    </citation>
    <scope>NUCLEOTIDE SEQUENCE [LARGE SCALE GENOMIC DNA]</scope>
    <source>
        <strain evidence="10">Red745</strain>
    </source>
</reference>
<keyword evidence="6 7" id="KW-0472">Membrane</keyword>
<feature type="transmembrane region" description="Helical" evidence="7">
    <location>
        <begin position="139"/>
        <end position="157"/>
    </location>
</feature>
<protein>
    <submittedName>
        <fullName evidence="9">(Fe-S)-binding protein</fullName>
    </submittedName>
</protein>
<keyword evidence="7" id="KW-0812">Transmembrane</keyword>
<dbReference type="Pfam" id="PF13237">
    <property type="entry name" value="Fer4_10"/>
    <property type="match status" value="1"/>
</dbReference>
<keyword evidence="4" id="KW-0408">Iron</keyword>
<dbReference type="RefSeq" id="WP_183361994.1">
    <property type="nucleotide sequence ID" value="NZ_BLXZ01000006.1"/>
</dbReference>
<dbReference type="Gene3D" id="3.30.70.20">
    <property type="match status" value="1"/>
</dbReference>
<dbReference type="AlphaFoldDB" id="A0A6V8N9X8"/>
<evidence type="ECO:0000256" key="3">
    <source>
        <dbReference type="ARBA" id="ARBA00022723"/>
    </source>
</evidence>
<dbReference type="PANTHER" id="PTHR30224:SF4">
    <property type="entry name" value="ELECTRON TRANSPORT PROTEIN YCCM-RELATED"/>
    <property type="match status" value="1"/>
</dbReference>
<feature type="transmembrane region" description="Helical" evidence="7">
    <location>
        <begin position="177"/>
        <end position="199"/>
    </location>
</feature>
<feature type="domain" description="4Fe-4S ferredoxin-type" evidence="8">
    <location>
        <begin position="250"/>
        <end position="280"/>
    </location>
</feature>
<evidence type="ECO:0000256" key="2">
    <source>
        <dbReference type="ARBA" id="ARBA00022475"/>
    </source>
</evidence>
<keyword evidence="10" id="KW-1185">Reference proteome</keyword>
<dbReference type="Proteomes" id="UP000587586">
    <property type="component" value="Unassembled WGS sequence"/>
</dbReference>
<comment type="caution">
    <text evidence="9">The sequence shown here is derived from an EMBL/GenBank/DDBJ whole genome shotgun (WGS) entry which is preliminary data.</text>
</comment>
<evidence type="ECO:0000256" key="7">
    <source>
        <dbReference type="SAM" id="Phobius"/>
    </source>
</evidence>
<accession>A0A6V8N9X8</accession>
<keyword evidence="3" id="KW-0479">Metal-binding</keyword>
<dbReference type="InterPro" id="IPR017896">
    <property type="entry name" value="4Fe4S_Fe-S-bd"/>
</dbReference>
<dbReference type="GO" id="GO:0046872">
    <property type="term" value="F:metal ion binding"/>
    <property type="evidence" value="ECO:0007669"/>
    <property type="project" value="UniProtKB-KW"/>
</dbReference>
<evidence type="ECO:0000259" key="8">
    <source>
        <dbReference type="PROSITE" id="PS51379"/>
    </source>
</evidence>
<evidence type="ECO:0000313" key="9">
    <source>
        <dbReference type="EMBL" id="GFO69405.1"/>
    </source>
</evidence>
<evidence type="ECO:0000256" key="4">
    <source>
        <dbReference type="ARBA" id="ARBA00023004"/>
    </source>
</evidence>
<feature type="domain" description="4Fe-4S ferredoxin-type" evidence="8">
    <location>
        <begin position="221"/>
        <end position="245"/>
    </location>
</feature>
<dbReference type="PROSITE" id="PS51379">
    <property type="entry name" value="4FE4S_FER_2"/>
    <property type="match status" value="2"/>
</dbReference>
<feature type="transmembrane region" description="Helical" evidence="7">
    <location>
        <begin position="76"/>
        <end position="94"/>
    </location>
</feature>
<evidence type="ECO:0000256" key="5">
    <source>
        <dbReference type="ARBA" id="ARBA00023014"/>
    </source>
</evidence>
<feature type="transmembrane region" description="Helical" evidence="7">
    <location>
        <begin position="12"/>
        <end position="34"/>
    </location>
</feature>
<dbReference type="GO" id="GO:0005886">
    <property type="term" value="C:plasma membrane"/>
    <property type="evidence" value="ECO:0007669"/>
    <property type="project" value="UniProtKB-SubCell"/>
</dbReference>
<organism evidence="9 10">
    <name type="scientific">Geomonas limicola</name>
    <dbReference type="NCBI Taxonomy" id="2740186"/>
    <lineage>
        <taxon>Bacteria</taxon>
        <taxon>Pseudomonadati</taxon>
        <taxon>Thermodesulfobacteriota</taxon>
        <taxon>Desulfuromonadia</taxon>
        <taxon>Geobacterales</taxon>
        <taxon>Geobacteraceae</taxon>
        <taxon>Geomonas</taxon>
    </lineage>
</organism>
<dbReference type="PROSITE" id="PS00198">
    <property type="entry name" value="4FE4S_FER_1"/>
    <property type="match status" value="1"/>
</dbReference>
<sequence length="332" mass="37151">MAEKEKKVQRIRLAVQWGFLLFSLYLGITFYRFVLHFRSGGVTPFVERPDGVEAFLPISALVSLKGWLTSGSINNIHPAALVVFLAVIAVSWLMKRSFCSWICPVSTITEVCWKIGNKVFGKNFRLWLWADWLLRPIKYLLLVFFVGSILVVMSPDSVRDFIVGDYNKTADIKMLDFFLHVSGTPLMVISGLLLLSFFFRNPFCRFFCPYGALLGLVSRFSPAKVERCAKACISCGGCNRACPSHLDVMHAERVKSEECIGCLRCVSICPKPEALQVRLKGGKVVSGAVFAAVVVGVFIGSTFLARLTGHWHTSIPKAEYQRLINEADRISH</sequence>
<dbReference type="SUPFAM" id="SSF54862">
    <property type="entry name" value="4Fe-4S ferredoxins"/>
    <property type="match status" value="1"/>
</dbReference>
<keyword evidence="5" id="KW-0411">Iron-sulfur</keyword>
<keyword evidence="7" id="KW-1133">Transmembrane helix</keyword>
<evidence type="ECO:0000256" key="1">
    <source>
        <dbReference type="ARBA" id="ARBA00004236"/>
    </source>
</evidence>
<dbReference type="PANTHER" id="PTHR30224">
    <property type="entry name" value="ELECTRON TRANSPORT PROTEIN"/>
    <property type="match status" value="1"/>
</dbReference>
<dbReference type="InterPro" id="IPR017900">
    <property type="entry name" value="4Fe4S_Fe_S_CS"/>
</dbReference>
<evidence type="ECO:0000313" key="10">
    <source>
        <dbReference type="Proteomes" id="UP000587586"/>
    </source>
</evidence>
<dbReference type="Pfam" id="PF12801">
    <property type="entry name" value="Fer4_5"/>
    <property type="match status" value="2"/>
</dbReference>
<name>A0A6V8N9X8_9BACT</name>